<dbReference type="Gene3D" id="3.40.50.150">
    <property type="entry name" value="Vaccinia Virus protein VP39"/>
    <property type="match status" value="1"/>
</dbReference>
<feature type="compositionally biased region" description="Basic residues" evidence="2">
    <location>
        <begin position="41"/>
        <end position="50"/>
    </location>
</feature>
<dbReference type="GO" id="GO:0008757">
    <property type="term" value="F:S-adenosylmethionine-dependent methyltransferase activity"/>
    <property type="evidence" value="ECO:0007669"/>
    <property type="project" value="InterPro"/>
</dbReference>
<dbReference type="InterPro" id="IPR013216">
    <property type="entry name" value="Methyltransf_11"/>
</dbReference>
<comment type="caution">
    <text evidence="4">The sequence shown here is derived from an EMBL/GenBank/DDBJ whole genome shotgun (WGS) entry which is preliminary data.</text>
</comment>
<feature type="compositionally biased region" description="Low complexity" evidence="2">
    <location>
        <begin position="345"/>
        <end position="361"/>
    </location>
</feature>
<dbReference type="SUPFAM" id="SSF53335">
    <property type="entry name" value="S-adenosyl-L-methionine-dependent methyltransferases"/>
    <property type="match status" value="1"/>
</dbReference>
<evidence type="ECO:0000259" key="3">
    <source>
        <dbReference type="Pfam" id="PF08241"/>
    </source>
</evidence>
<feature type="region of interest" description="Disordered" evidence="2">
    <location>
        <begin position="22"/>
        <end position="144"/>
    </location>
</feature>
<organism evidence="4 5">
    <name type="scientific">Achaetomium macrosporum</name>
    <dbReference type="NCBI Taxonomy" id="79813"/>
    <lineage>
        <taxon>Eukaryota</taxon>
        <taxon>Fungi</taxon>
        <taxon>Dikarya</taxon>
        <taxon>Ascomycota</taxon>
        <taxon>Pezizomycotina</taxon>
        <taxon>Sordariomycetes</taxon>
        <taxon>Sordariomycetidae</taxon>
        <taxon>Sordariales</taxon>
        <taxon>Chaetomiaceae</taxon>
        <taxon>Achaetomium</taxon>
    </lineage>
</organism>
<reference evidence="4" key="2">
    <citation type="submission" date="2023-05" db="EMBL/GenBank/DDBJ databases">
        <authorList>
            <consortium name="Lawrence Berkeley National Laboratory"/>
            <person name="Steindorff A."/>
            <person name="Hensen N."/>
            <person name="Bonometti L."/>
            <person name="Westerberg I."/>
            <person name="Brannstrom I.O."/>
            <person name="Guillou S."/>
            <person name="Cros-Aarteil S."/>
            <person name="Calhoun S."/>
            <person name="Haridas S."/>
            <person name="Kuo A."/>
            <person name="Mondo S."/>
            <person name="Pangilinan J."/>
            <person name="Riley R."/>
            <person name="Labutti K."/>
            <person name="Andreopoulos B."/>
            <person name="Lipzen A."/>
            <person name="Chen C."/>
            <person name="Yanf M."/>
            <person name="Daum C."/>
            <person name="Ng V."/>
            <person name="Clum A."/>
            <person name="Ohm R."/>
            <person name="Martin F."/>
            <person name="Silar P."/>
            <person name="Natvig D."/>
            <person name="Lalanne C."/>
            <person name="Gautier V."/>
            <person name="Ament-Velasquez S.L."/>
            <person name="Kruys A."/>
            <person name="Hutchinson M.I."/>
            <person name="Powell A.J."/>
            <person name="Barry K."/>
            <person name="Miller A.N."/>
            <person name="Grigoriev I.V."/>
            <person name="Debuchy R."/>
            <person name="Gladieux P."/>
            <person name="Thoren M.H."/>
            <person name="Johannesson H."/>
        </authorList>
    </citation>
    <scope>NUCLEOTIDE SEQUENCE</scope>
    <source>
        <strain evidence="4">CBS 532.94</strain>
    </source>
</reference>
<feature type="compositionally biased region" description="Basic and acidic residues" evidence="2">
    <location>
        <begin position="116"/>
        <end position="126"/>
    </location>
</feature>
<feature type="region of interest" description="Disordered" evidence="2">
    <location>
        <begin position="210"/>
        <end position="244"/>
    </location>
</feature>
<gene>
    <name evidence="4" type="ORF">C8A03DRAFT_42300</name>
</gene>
<dbReference type="AlphaFoldDB" id="A0AAN7CEM3"/>
<feature type="compositionally biased region" description="Basic residues" evidence="2">
    <location>
        <begin position="106"/>
        <end position="115"/>
    </location>
</feature>
<reference evidence="4" key="1">
    <citation type="journal article" date="2023" name="Mol. Phylogenet. Evol.">
        <title>Genome-scale phylogeny and comparative genomics of the fungal order Sordariales.</title>
        <authorList>
            <person name="Hensen N."/>
            <person name="Bonometti L."/>
            <person name="Westerberg I."/>
            <person name="Brannstrom I.O."/>
            <person name="Guillou S."/>
            <person name="Cros-Aarteil S."/>
            <person name="Calhoun S."/>
            <person name="Haridas S."/>
            <person name="Kuo A."/>
            <person name="Mondo S."/>
            <person name="Pangilinan J."/>
            <person name="Riley R."/>
            <person name="LaButti K."/>
            <person name="Andreopoulos B."/>
            <person name="Lipzen A."/>
            <person name="Chen C."/>
            <person name="Yan M."/>
            <person name="Daum C."/>
            <person name="Ng V."/>
            <person name="Clum A."/>
            <person name="Steindorff A."/>
            <person name="Ohm R.A."/>
            <person name="Martin F."/>
            <person name="Silar P."/>
            <person name="Natvig D.O."/>
            <person name="Lalanne C."/>
            <person name="Gautier V."/>
            <person name="Ament-Velasquez S.L."/>
            <person name="Kruys A."/>
            <person name="Hutchinson M.I."/>
            <person name="Powell A.J."/>
            <person name="Barry K."/>
            <person name="Miller A.N."/>
            <person name="Grigoriev I.V."/>
            <person name="Debuchy R."/>
            <person name="Gladieux P."/>
            <person name="Hiltunen Thoren M."/>
            <person name="Johannesson H."/>
        </authorList>
    </citation>
    <scope>NUCLEOTIDE SEQUENCE</scope>
    <source>
        <strain evidence="4">CBS 532.94</strain>
    </source>
</reference>
<sequence length="697" mass="74226">MEFLSGYAAAKAPYLAYEVEDRFQNSQRPKPARSNSTSRTTTKKRSRIPGHARTNSASTSSSGGGRTEQQSSTSHHNAGWLQSPAGGAGAVTSTAADRAEPIAAQHHGRHRLRRNSARELEREGERGQMSAPLKHYKDKQLPATPRLNTQEASSKLAGTANAAEPASARTPASAGATFGNPGAIVAAVAFPDRRIPQPATAMYPYPSDTGKMSGSGGAKAESVSSVSGATSTSNRMSEQRSDPAHHQWPFVVRNGRTYLADPDLPYPLPVDLEELNRQVLKTMMMLQLFGRPIMSPEFADKPPSRILDAGCGTGFWSMMCHRYYAARGHKDISFTGLDIAQLPPTLATGSTGSSSSSLSGDAPPPDRPDKDMNWSFVQHDLRKVPLPFPDESFDFIMSKDMCLAVSAPMNQGLIEEYIRILKPGGTLELWETDHMLRMLRPHVPDEGGTTSGPSIFTTDPESSTTTNAGDEPQQQHQSEIGGAYIMTPNTPLSTPLNTFLVEFNSWITRALEARALSPMPCTAIGALLVQEAETLTNPGSRRLAVPLSEIRWEREGVGGVVTKDGKSYIESASKGTARRAAEAAAAAGSSTTAGAGGGGGGGAQGCGGGGSGSGAVGATGRRLDPVAAALRKTALMTVVHRIQSLEPLLREVSGKSQDEWDTWLGKMINNLVKENGTSLGECLEVGAWWAKKRIPKP</sequence>
<evidence type="ECO:0000256" key="1">
    <source>
        <dbReference type="ARBA" id="ARBA00038158"/>
    </source>
</evidence>
<feature type="region of interest" description="Disordered" evidence="2">
    <location>
        <begin position="589"/>
        <end position="615"/>
    </location>
</feature>
<feature type="domain" description="Methyltransferase type 11" evidence="3">
    <location>
        <begin position="307"/>
        <end position="427"/>
    </location>
</feature>
<feature type="compositionally biased region" description="Low complexity" evidence="2">
    <location>
        <begin position="56"/>
        <end position="74"/>
    </location>
</feature>
<evidence type="ECO:0000256" key="2">
    <source>
        <dbReference type="SAM" id="MobiDB-lite"/>
    </source>
</evidence>
<proteinExistence type="inferred from homology"/>
<evidence type="ECO:0000313" key="4">
    <source>
        <dbReference type="EMBL" id="KAK4240176.1"/>
    </source>
</evidence>
<feature type="region of interest" description="Disordered" evidence="2">
    <location>
        <begin position="345"/>
        <end position="373"/>
    </location>
</feature>
<feature type="compositionally biased region" description="Gly residues" evidence="2">
    <location>
        <begin position="594"/>
        <end position="615"/>
    </location>
</feature>
<feature type="compositionally biased region" description="Low complexity" evidence="2">
    <location>
        <begin position="222"/>
        <end position="233"/>
    </location>
</feature>
<dbReference type="PANTHER" id="PTHR43591">
    <property type="entry name" value="METHYLTRANSFERASE"/>
    <property type="match status" value="1"/>
</dbReference>
<dbReference type="Proteomes" id="UP001303760">
    <property type="component" value="Unassembled WGS sequence"/>
</dbReference>
<dbReference type="PANTHER" id="PTHR43591:SF50">
    <property type="entry name" value="METHYLTRANSFERASE DOMAIN-CONTAINING PROTEIN-RELATED"/>
    <property type="match status" value="1"/>
</dbReference>
<name>A0AAN7CEM3_9PEZI</name>
<dbReference type="InterPro" id="IPR029063">
    <property type="entry name" value="SAM-dependent_MTases_sf"/>
</dbReference>
<dbReference type="Pfam" id="PF08241">
    <property type="entry name" value="Methyltransf_11"/>
    <property type="match status" value="1"/>
</dbReference>
<feature type="compositionally biased region" description="Polar residues" evidence="2">
    <location>
        <begin position="451"/>
        <end position="476"/>
    </location>
</feature>
<dbReference type="EMBL" id="MU860046">
    <property type="protein sequence ID" value="KAK4240176.1"/>
    <property type="molecule type" value="Genomic_DNA"/>
</dbReference>
<dbReference type="CDD" id="cd02440">
    <property type="entry name" value="AdoMet_MTases"/>
    <property type="match status" value="1"/>
</dbReference>
<protein>
    <recommendedName>
        <fullName evidence="3">Methyltransferase type 11 domain-containing protein</fullName>
    </recommendedName>
</protein>
<feature type="region of interest" description="Disordered" evidence="2">
    <location>
        <begin position="442"/>
        <end position="476"/>
    </location>
</feature>
<comment type="similarity">
    <text evidence="1">Belongs to the methyltransferase superfamily. LaeA methyltransferase family.</text>
</comment>
<evidence type="ECO:0000313" key="5">
    <source>
        <dbReference type="Proteomes" id="UP001303760"/>
    </source>
</evidence>
<accession>A0AAN7CEM3</accession>
<keyword evidence="5" id="KW-1185">Reference proteome</keyword>